<dbReference type="PATRIC" id="fig|1246995.3.peg.1176"/>
<dbReference type="GO" id="GO:0008999">
    <property type="term" value="F:protein-N-terminal-alanine acetyltransferase activity"/>
    <property type="evidence" value="ECO:0007669"/>
    <property type="project" value="TreeGrafter"/>
</dbReference>
<dbReference type="PANTHER" id="PTHR43441:SF10">
    <property type="entry name" value="ACETYLTRANSFERASE"/>
    <property type="match status" value="1"/>
</dbReference>
<dbReference type="AlphaFoldDB" id="U5VR48"/>
<reference evidence="2 3" key="1">
    <citation type="journal article" date="2014" name="J. Biotechnol.">
        <title>Complete genome sequence of the actinobacterium Actinoplanes friuliensis HAG 010964, producer of the lipopeptide antibiotic friulimycin.</title>
        <authorList>
            <person name="Ruckert C."/>
            <person name="Szczepanowski R."/>
            <person name="Albersmeier A."/>
            <person name="Goesmann A."/>
            <person name="Fischer N."/>
            <person name="Steinkamper A."/>
            <person name="Puhler A."/>
            <person name="Biener R."/>
            <person name="Schwartz D."/>
            <person name="Kalinowski J."/>
        </authorList>
    </citation>
    <scope>NUCLEOTIDE SEQUENCE [LARGE SCALE GENOMIC DNA]</scope>
    <source>
        <strain evidence="2 3">DSM 7358</strain>
    </source>
</reference>
<dbReference type="Pfam" id="PF13302">
    <property type="entry name" value="Acetyltransf_3"/>
    <property type="match status" value="2"/>
</dbReference>
<feature type="domain" description="N-acetyltransferase" evidence="1">
    <location>
        <begin position="11"/>
        <end position="171"/>
    </location>
</feature>
<dbReference type="InterPro" id="IPR051908">
    <property type="entry name" value="Ribosomal_N-acetyltransferase"/>
</dbReference>
<evidence type="ECO:0000313" key="3">
    <source>
        <dbReference type="Proteomes" id="UP000017746"/>
    </source>
</evidence>
<dbReference type="GO" id="GO:0005737">
    <property type="term" value="C:cytoplasm"/>
    <property type="evidence" value="ECO:0007669"/>
    <property type="project" value="TreeGrafter"/>
</dbReference>
<dbReference type="STRING" id="1246995.AFR_05795"/>
<organism evidence="2 3">
    <name type="scientific">Actinoplanes friuliensis DSM 7358</name>
    <dbReference type="NCBI Taxonomy" id="1246995"/>
    <lineage>
        <taxon>Bacteria</taxon>
        <taxon>Bacillati</taxon>
        <taxon>Actinomycetota</taxon>
        <taxon>Actinomycetes</taxon>
        <taxon>Micromonosporales</taxon>
        <taxon>Micromonosporaceae</taxon>
        <taxon>Actinoplanes</taxon>
    </lineage>
</organism>
<dbReference type="PANTHER" id="PTHR43441">
    <property type="entry name" value="RIBOSOMAL-PROTEIN-SERINE ACETYLTRANSFERASE"/>
    <property type="match status" value="1"/>
</dbReference>
<dbReference type="Gene3D" id="3.40.630.30">
    <property type="match status" value="2"/>
</dbReference>
<keyword evidence="2" id="KW-0808">Transferase</keyword>
<feature type="domain" description="N-acetyltransferase" evidence="1">
    <location>
        <begin position="205"/>
        <end position="369"/>
    </location>
</feature>
<keyword evidence="3" id="KW-1185">Reference proteome</keyword>
<evidence type="ECO:0000259" key="1">
    <source>
        <dbReference type="PROSITE" id="PS51186"/>
    </source>
</evidence>
<dbReference type="InterPro" id="IPR000182">
    <property type="entry name" value="GNAT_dom"/>
</dbReference>
<accession>U5VR48</accession>
<name>U5VR48_9ACTN</name>
<dbReference type="EMBL" id="CP006272">
    <property type="protein sequence ID" value="AGZ39448.1"/>
    <property type="molecule type" value="Genomic_DNA"/>
</dbReference>
<sequence length="373" mass="40135">METVEITAGDLLLRPWQPGDAEAVHRACQDPVLHRWVSGLPWPYQLSDAAIFVGELAPLRLAEGAALHLGVFDKGELVGSVALNAINLTARTAGIGFWSAPWSRGRRVAERASRALLSWAFGDGLGLVRVDWQATIGNHASRVTALRLGFRIVGERPADGGGKIRWLASLVPGDLTAEDTNLSDPVRRTARTFGAPHPTLPAGALTLRQPHPGDVEALVATRSDPETARWFGVPQPYTEADARTHIDHNVPLRWARGAEAVFAIADGADAYIGSVDLRIRPGDPHVGEVGYVVSPWARGRGHAPAALEAICRWGFEALGLTRIEWRAEVGNDASRRAAEKAGFTVEGTLRQALEINGARRDCWVGSLVKGESA</sequence>
<dbReference type="PROSITE" id="PS51186">
    <property type="entry name" value="GNAT"/>
    <property type="match status" value="2"/>
</dbReference>
<protein>
    <submittedName>
        <fullName evidence="2">GCN5-like N-acetyltransferase</fullName>
    </submittedName>
</protein>
<dbReference type="Proteomes" id="UP000017746">
    <property type="component" value="Chromosome"/>
</dbReference>
<dbReference type="GO" id="GO:1990189">
    <property type="term" value="F:protein N-terminal-serine acetyltransferase activity"/>
    <property type="evidence" value="ECO:0007669"/>
    <property type="project" value="TreeGrafter"/>
</dbReference>
<gene>
    <name evidence="2" type="ORF">AFR_05795</name>
</gene>
<dbReference type="InterPro" id="IPR016181">
    <property type="entry name" value="Acyl_CoA_acyltransferase"/>
</dbReference>
<dbReference type="eggNOG" id="COG1670">
    <property type="taxonomic scope" value="Bacteria"/>
</dbReference>
<evidence type="ECO:0000313" key="2">
    <source>
        <dbReference type="EMBL" id="AGZ39448.1"/>
    </source>
</evidence>
<dbReference type="RefSeq" id="WP_023358979.1">
    <property type="nucleotide sequence ID" value="NC_022657.1"/>
</dbReference>
<dbReference type="CDD" id="cd04301">
    <property type="entry name" value="NAT_SF"/>
    <property type="match status" value="1"/>
</dbReference>
<dbReference type="HOGENOM" id="CLU_688510_0_0_11"/>
<dbReference type="KEGG" id="afs:AFR_05795"/>
<dbReference type="OrthoDB" id="9795188at2"/>
<dbReference type="SUPFAM" id="SSF55729">
    <property type="entry name" value="Acyl-CoA N-acyltransferases (Nat)"/>
    <property type="match status" value="2"/>
</dbReference>
<proteinExistence type="predicted"/>